<keyword evidence="5 14" id="KW-0812">Transmembrane</keyword>
<comment type="similarity">
    <text evidence="3 13">Belongs to the cytochrome P450 family.</text>
</comment>
<keyword evidence="7 14" id="KW-1133">Transmembrane helix</keyword>
<dbReference type="GO" id="GO:0020037">
    <property type="term" value="F:heme binding"/>
    <property type="evidence" value="ECO:0007669"/>
    <property type="project" value="InterPro"/>
</dbReference>
<evidence type="ECO:0000256" key="14">
    <source>
        <dbReference type="SAM" id="Phobius"/>
    </source>
</evidence>
<evidence type="ECO:0000313" key="15">
    <source>
        <dbReference type="EMBL" id="QUC15771.1"/>
    </source>
</evidence>
<dbReference type="GO" id="GO:0016020">
    <property type="term" value="C:membrane"/>
    <property type="evidence" value="ECO:0007669"/>
    <property type="project" value="UniProtKB-SubCell"/>
</dbReference>
<evidence type="ECO:0000256" key="4">
    <source>
        <dbReference type="ARBA" id="ARBA00022617"/>
    </source>
</evidence>
<dbReference type="PRINTS" id="PR01239">
    <property type="entry name" value="EP450IICYP52"/>
</dbReference>
<keyword evidence="10 13" id="KW-0503">Monooxygenase</keyword>
<dbReference type="PANTHER" id="PTHR24287">
    <property type="entry name" value="P450, PUTATIVE (EUROFUNG)-RELATED"/>
    <property type="match status" value="1"/>
</dbReference>
<proteinExistence type="inferred from homology"/>
<dbReference type="PRINTS" id="PR00464">
    <property type="entry name" value="EP450II"/>
</dbReference>
<comment type="cofactor">
    <cofactor evidence="1 12">
        <name>heme</name>
        <dbReference type="ChEBI" id="CHEBI:30413"/>
    </cofactor>
</comment>
<dbReference type="InterPro" id="IPR002402">
    <property type="entry name" value="Cyt_P450_E_grp-II"/>
</dbReference>
<name>A0A8E5MDY0_USTVR</name>
<dbReference type="InterPro" id="IPR002974">
    <property type="entry name" value="Cyt_P450_E_CYP52_ascomycetes"/>
</dbReference>
<keyword evidence="16" id="KW-1185">Reference proteome</keyword>
<dbReference type="Proteomes" id="UP000027002">
    <property type="component" value="Chromosome 1"/>
</dbReference>
<dbReference type="RefSeq" id="XP_042993444.1">
    <property type="nucleotide sequence ID" value="XM_043137510.1"/>
</dbReference>
<evidence type="ECO:0000313" key="16">
    <source>
        <dbReference type="Proteomes" id="UP000027002"/>
    </source>
</evidence>
<gene>
    <name evidence="15" type="ORF">UV8b_00012</name>
</gene>
<dbReference type="PRINTS" id="PR00385">
    <property type="entry name" value="P450"/>
</dbReference>
<accession>A0A8E5MDY0</accession>
<dbReference type="AlphaFoldDB" id="A0A8E5MDY0"/>
<organism evidence="15 16">
    <name type="scientific">Ustilaginoidea virens</name>
    <name type="common">Rice false smut fungus</name>
    <name type="synonym">Villosiclava virens</name>
    <dbReference type="NCBI Taxonomy" id="1159556"/>
    <lineage>
        <taxon>Eukaryota</taxon>
        <taxon>Fungi</taxon>
        <taxon>Dikarya</taxon>
        <taxon>Ascomycota</taxon>
        <taxon>Pezizomycotina</taxon>
        <taxon>Sordariomycetes</taxon>
        <taxon>Hypocreomycetidae</taxon>
        <taxon>Hypocreales</taxon>
        <taxon>Clavicipitaceae</taxon>
        <taxon>Ustilaginoidea</taxon>
    </lineage>
</organism>
<evidence type="ECO:0000256" key="12">
    <source>
        <dbReference type="PIRSR" id="PIRSR602402-1"/>
    </source>
</evidence>
<dbReference type="EMBL" id="CP072753">
    <property type="protein sequence ID" value="QUC15771.1"/>
    <property type="molecule type" value="Genomic_DNA"/>
</dbReference>
<reference evidence="15" key="1">
    <citation type="submission" date="2020-03" db="EMBL/GenBank/DDBJ databases">
        <title>A mixture of massive structural variations and highly conserved coding sequences in Ustilaginoidea virens genome.</title>
        <authorList>
            <person name="Zhang K."/>
            <person name="Zhao Z."/>
            <person name="Zhang Z."/>
            <person name="Li Y."/>
            <person name="Hsiang T."/>
            <person name="Sun W."/>
        </authorList>
    </citation>
    <scope>NUCLEOTIDE SEQUENCE</scope>
    <source>
        <strain evidence="15">UV-8b</strain>
    </source>
</reference>
<evidence type="ECO:0000256" key="1">
    <source>
        <dbReference type="ARBA" id="ARBA00001971"/>
    </source>
</evidence>
<dbReference type="KEGG" id="uvi:66060790"/>
<evidence type="ECO:0000256" key="11">
    <source>
        <dbReference type="ARBA" id="ARBA00023136"/>
    </source>
</evidence>
<keyword evidence="4 12" id="KW-0349">Heme</keyword>
<evidence type="ECO:0000256" key="10">
    <source>
        <dbReference type="ARBA" id="ARBA00023033"/>
    </source>
</evidence>
<evidence type="ECO:0000256" key="7">
    <source>
        <dbReference type="ARBA" id="ARBA00022989"/>
    </source>
</evidence>
<keyword evidence="8 13" id="KW-0560">Oxidoreductase</keyword>
<dbReference type="PANTHER" id="PTHR24287:SF17">
    <property type="entry name" value="P450, PUTATIVE (EUROFUNG)-RELATED"/>
    <property type="match status" value="1"/>
</dbReference>
<dbReference type="InterPro" id="IPR036396">
    <property type="entry name" value="Cyt_P450_sf"/>
</dbReference>
<keyword evidence="11 14" id="KW-0472">Membrane</keyword>
<evidence type="ECO:0000256" key="5">
    <source>
        <dbReference type="ARBA" id="ARBA00022692"/>
    </source>
</evidence>
<dbReference type="PROSITE" id="PS00086">
    <property type="entry name" value="CYTOCHROME_P450"/>
    <property type="match status" value="1"/>
</dbReference>
<evidence type="ECO:0000256" key="2">
    <source>
        <dbReference type="ARBA" id="ARBA00004167"/>
    </source>
</evidence>
<evidence type="ECO:0000256" key="6">
    <source>
        <dbReference type="ARBA" id="ARBA00022723"/>
    </source>
</evidence>
<comment type="subcellular location">
    <subcellularLocation>
        <location evidence="2">Membrane</location>
        <topology evidence="2">Single-pass membrane protein</topology>
    </subcellularLocation>
</comment>
<dbReference type="SUPFAM" id="SSF48264">
    <property type="entry name" value="Cytochrome P450"/>
    <property type="match status" value="1"/>
</dbReference>
<dbReference type="OrthoDB" id="1470350at2759"/>
<keyword evidence="6 12" id="KW-0479">Metal-binding</keyword>
<dbReference type="Pfam" id="PF00067">
    <property type="entry name" value="p450"/>
    <property type="match status" value="1"/>
</dbReference>
<sequence>MELSELLLIPARHLVLALVGLAILGLGASRIRKLLARRRFARQHGCRPPARFRTADPILGLDMIRQQLRRAKEHKILETSAQRYEACGTTHSMDVLRKRIIFTTDPDNIKTVLSLKFDDFILGDRLKNFGPLLGTGIFDTDGQRWHNSRALIRPNFTREQVADLAAFEALIPDMLALIPRDGKTTVDLQEIFFRYTIDSATEFLFGQSVGSLKQDIIASGELSFAEAFNYSQDDIRIRNILGGLSKFYRDPKAKMCNKYCRDFAQQLVEKAVEAVEAEDEKGRHGDGDGKRAKYVFSRELARRTSDKLCILDEVMNVLLAGRDTTASLLSNMFFMLAKKPAIWAKLQAEVSSLDGRLPSYQELRNLRYLKCCMNESLRIHPVVPMNSRQATRDTVLPTGGGPDGQSPVFVPEGTRVSYNVYAMHRRKDFYGPDADEFRPERWEDGKLQPRWEYLPFNGGPRICVGQQYALTEVSYVTVRLLQEFSALQSRDPGPWEEKLTLTLSSRNGTQVCLTPRSGSGSGSAP</sequence>
<dbReference type="GO" id="GO:0016712">
    <property type="term" value="F:oxidoreductase activity, acting on paired donors, with incorporation or reduction of molecular oxygen, reduced flavin or flavoprotein as one donor, and incorporation of one atom of oxygen"/>
    <property type="evidence" value="ECO:0007669"/>
    <property type="project" value="InterPro"/>
</dbReference>
<feature type="binding site" description="axial binding residue" evidence="12">
    <location>
        <position position="463"/>
    </location>
    <ligand>
        <name>heme</name>
        <dbReference type="ChEBI" id="CHEBI:30413"/>
    </ligand>
    <ligandPart>
        <name>Fe</name>
        <dbReference type="ChEBI" id="CHEBI:18248"/>
    </ligandPart>
</feature>
<evidence type="ECO:0000256" key="3">
    <source>
        <dbReference type="ARBA" id="ARBA00010617"/>
    </source>
</evidence>
<dbReference type="InterPro" id="IPR001128">
    <property type="entry name" value="Cyt_P450"/>
</dbReference>
<evidence type="ECO:0000256" key="8">
    <source>
        <dbReference type="ARBA" id="ARBA00023002"/>
    </source>
</evidence>
<evidence type="ECO:0000256" key="9">
    <source>
        <dbReference type="ARBA" id="ARBA00023004"/>
    </source>
</evidence>
<dbReference type="Gene3D" id="1.10.630.10">
    <property type="entry name" value="Cytochrome P450"/>
    <property type="match status" value="1"/>
</dbReference>
<dbReference type="InterPro" id="IPR047146">
    <property type="entry name" value="Cyt_P450_E_CYP52_fungi"/>
</dbReference>
<evidence type="ECO:0000256" key="13">
    <source>
        <dbReference type="RuleBase" id="RU000461"/>
    </source>
</evidence>
<feature type="transmembrane region" description="Helical" evidence="14">
    <location>
        <begin position="6"/>
        <end position="29"/>
    </location>
</feature>
<keyword evidence="9 12" id="KW-0408">Iron</keyword>
<protein>
    <recommendedName>
        <fullName evidence="17">N-alkane-inducible cytochrome P450</fullName>
    </recommendedName>
</protein>
<dbReference type="GeneID" id="66060790"/>
<dbReference type="CDD" id="cd11063">
    <property type="entry name" value="CYP52"/>
    <property type="match status" value="1"/>
</dbReference>
<evidence type="ECO:0008006" key="17">
    <source>
        <dbReference type="Google" id="ProtNLM"/>
    </source>
</evidence>
<dbReference type="GO" id="GO:0005506">
    <property type="term" value="F:iron ion binding"/>
    <property type="evidence" value="ECO:0007669"/>
    <property type="project" value="InterPro"/>
</dbReference>
<dbReference type="InterPro" id="IPR017972">
    <property type="entry name" value="Cyt_P450_CS"/>
</dbReference>